<feature type="chain" id="PRO_5025548100" evidence="1">
    <location>
        <begin position="18"/>
        <end position="255"/>
    </location>
</feature>
<reference evidence="2" key="1">
    <citation type="journal article" date="2020" name="Stud. Mycol.">
        <title>101 Dothideomycetes genomes: a test case for predicting lifestyles and emergence of pathogens.</title>
        <authorList>
            <person name="Haridas S."/>
            <person name="Albert R."/>
            <person name="Binder M."/>
            <person name="Bloem J."/>
            <person name="Labutti K."/>
            <person name="Salamov A."/>
            <person name="Andreopoulos B."/>
            <person name="Baker S."/>
            <person name="Barry K."/>
            <person name="Bills G."/>
            <person name="Bluhm B."/>
            <person name="Cannon C."/>
            <person name="Castanera R."/>
            <person name="Culley D."/>
            <person name="Daum C."/>
            <person name="Ezra D."/>
            <person name="Gonzalez J."/>
            <person name="Henrissat B."/>
            <person name="Kuo A."/>
            <person name="Liang C."/>
            <person name="Lipzen A."/>
            <person name="Lutzoni F."/>
            <person name="Magnuson J."/>
            <person name="Mondo S."/>
            <person name="Nolan M."/>
            <person name="Ohm R."/>
            <person name="Pangilinan J."/>
            <person name="Park H.-J."/>
            <person name="Ramirez L."/>
            <person name="Alfaro M."/>
            <person name="Sun H."/>
            <person name="Tritt A."/>
            <person name="Yoshinaga Y."/>
            <person name="Zwiers L.-H."/>
            <person name="Turgeon B."/>
            <person name="Goodwin S."/>
            <person name="Spatafora J."/>
            <person name="Crous P."/>
            <person name="Grigoriev I."/>
        </authorList>
    </citation>
    <scope>NUCLEOTIDE SEQUENCE</scope>
    <source>
        <strain evidence="2">CBS 107.79</strain>
    </source>
</reference>
<evidence type="ECO:0000313" key="3">
    <source>
        <dbReference type="Proteomes" id="UP000800036"/>
    </source>
</evidence>
<dbReference type="EMBL" id="ML976656">
    <property type="protein sequence ID" value="KAF1980378.1"/>
    <property type="molecule type" value="Genomic_DNA"/>
</dbReference>
<gene>
    <name evidence="2" type="ORF">BU23DRAFT_522436</name>
</gene>
<sequence length="255" mass="28771">MLLLILQIFYSVPVALGATVTHKFHDHERALDANPPAYRNHAQAFAGTQAIVSADDPEIKPPEMNGNFVLVNQCEYDLYMWEAWTMYQTAEPILVPARTSFRKELVSQYKISEDQVCIDNCGVTYKISKTKELIGGDGGNQMQFEYSTKLGEIYFDISFVDCVKNLGYRSGDANNCPAWAEGLRIDGQKEPHSFGCEMLECLPGEMCIYDQVGAYYIDEPNPKWGLRDPVKICPSYKAALELYFRTCTGNPDLDQ</sequence>
<evidence type="ECO:0000313" key="2">
    <source>
        <dbReference type="EMBL" id="KAF1980378.1"/>
    </source>
</evidence>
<accession>A0A6A5VUF1</accession>
<proteinExistence type="predicted"/>
<dbReference type="InterPro" id="IPR006771">
    <property type="entry name" value="CetA-like"/>
</dbReference>
<dbReference type="AlphaFoldDB" id="A0A6A5VUF1"/>
<dbReference type="Pfam" id="PF04681">
    <property type="entry name" value="Bys1"/>
    <property type="match status" value="1"/>
</dbReference>
<organism evidence="2 3">
    <name type="scientific">Bimuria novae-zelandiae CBS 107.79</name>
    <dbReference type="NCBI Taxonomy" id="1447943"/>
    <lineage>
        <taxon>Eukaryota</taxon>
        <taxon>Fungi</taxon>
        <taxon>Dikarya</taxon>
        <taxon>Ascomycota</taxon>
        <taxon>Pezizomycotina</taxon>
        <taxon>Dothideomycetes</taxon>
        <taxon>Pleosporomycetidae</taxon>
        <taxon>Pleosporales</taxon>
        <taxon>Massarineae</taxon>
        <taxon>Didymosphaeriaceae</taxon>
        <taxon>Bimuria</taxon>
    </lineage>
</organism>
<protein>
    <submittedName>
        <fullName evidence="2">Uncharacterized protein</fullName>
    </submittedName>
</protein>
<feature type="signal peptide" evidence="1">
    <location>
        <begin position="1"/>
        <end position="17"/>
    </location>
</feature>
<dbReference type="Proteomes" id="UP000800036">
    <property type="component" value="Unassembled WGS sequence"/>
</dbReference>
<name>A0A6A5VUF1_9PLEO</name>
<dbReference type="OrthoDB" id="5144514at2759"/>
<evidence type="ECO:0000256" key="1">
    <source>
        <dbReference type="SAM" id="SignalP"/>
    </source>
</evidence>
<keyword evidence="1" id="KW-0732">Signal</keyword>
<keyword evidence="3" id="KW-1185">Reference proteome</keyword>